<dbReference type="InterPro" id="IPR010400">
    <property type="entry name" value="PITH_dom"/>
</dbReference>
<evidence type="ECO:0000259" key="2">
    <source>
        <dbReference type="PROSITE" id="PS51532"/>
    </source>
</evidence>
<dbReference type="InterPro" id="IPR037047">
    <property type="entry name" value="PITH_dom_sf"/>
</dbReference>
<evidence type="ECO:0000313" key="4">
    <source>
        <dbReference type="Proteomes" id="UP000789396"/>
    </source>
</evidence>
<evidence type="ECO:0000313" key="3">
    <source>
        <dbReference type="EMBL" id="CAG8779235.1"/>
    </source>
</evidence>
<organism evidence="3 4">
    <name type="scientific">Racocetra fulgida</name>
    <dbReference type="NCBI Taxonomy" id="60492"/>
    <lineage>
        <taxon>Eukaryota</taxon>
        <taxon>Fungi</taxon>
        <taxon>Fungi incertae sedis</taxon>
        <taxon>Mucoromycota</taxon>
        <taxon>Glomeromycotina</taxon>
        <taxon>Glomeromycetes</taxon>
        <taxon>Diversisporales</taxon>
        <taxon>Gigasporaceae</taxon>
        <taxon>Racocetra</taxon>
    </lineage>
</organism>
<sequence>TDINEFITLNQVDCLNLNENHVTKSIFTKGDTYIESDVDEQLLISVPFNQAVKLHSIKLVAKDIEQAPKTIKLYANRINIGFDETDSTEETQLLQLTPKDYEENAIIPLRFVKFQ</sequence>
<dbReference type="OrthoDB" id="10263751at2759"/>
<gene>
    <name evidence="3" type="ORF">RFULGI_LOCUS15663</name>
</gene>
<keyword evidence="4" id="KW-1185">Reference proteome</keyword>
<dbReference type="PROSITE" id="PS51532">
    <property type="entry name" value="PITH"/>
    <property type="match status" value="1"/>
</dbReference>
<dbReference type="Pfam" id="PF06201">
    <property type="entry name" value="PITH"/>
    <property type="match status" value="1"/>
</dbReference>
<dbReference type="InterPro" id="IPR045099">
    <property type="entry name" value="PITH1-like"/>
</dbReference>
<accession>A0A9N9P2T7</accession>
<feature type="non-terminal residue" evidence="3">
    <location>
        <position position="115"/>
    </location>
</feature>
<dbReference type="Proteomes" id="UP000789396">
    <property type="component" value="Unassembled WGS sequence"/>
</dbReference>
<dbReference type="SUPFAM" id="SSF49785">
    <property type="entry name" value="Galactose-binding domain-like"/>
    <property type="match status" value="1"/>
</dbReference>
<comment type="caution">
    <text evidence="3">The sequence shown here is derived from an EMBL/GenBank/DDBJ whole genome shotgun (WGS) entry which is preliminary data.</text>
</comment>
<dbReference type="GO" id="GO:0005737">
    <property type="term" value="C:cytoplasm"/>
    <property type="evidence" value="ECO:0007669"/>
    <property type="project" value="UniProtKB-ARBA"/>
</dbReference>
<evidence type="ECO:0000256" key="1">
    <source>
        <dbReference type="ARBA" id="ARBA00025788"/>
    </source>
</evidence>
<feature type="non-terminal residue" evidence="3">
    <location>
        <position position="1"/>
    </location>
</feature>
<dbReference type="EMBL" id="CAJVPZ010051566">
    <property type="protein sequence ID" value="CAG8779235.1"/>
    <property type="molecule type" value="Genomic_DNA"/>
</dbReference>
<comment type="similarity">
    <text evidence="1">Belongs to the PITHD1 family.</text>
</comment>
<dbReference type="AlphaFoldDB" id="A0A9N9P2T7"/>
<dbReference type="InterPro" id="IPR008979">
    <property type="entry name" value="Galactose-bd-like_sf"/>
</dbReference>
<dbReference type="Gene3D" id="2.60.120.470">
    <property type="entry name" value="PITH domain"/>
    <property type="match status" value="1"/>
</dbReference>
<protein>
    <submittedName>
        <fullName evidence="3">2648_t:CDS:1</fullName>
    </submittedName>
</protein>
<dbReference type="PANTHER" id="PTHR12175">
    <property type="entry name" value="AD039 HT014 THIOREDOXIN FAMILY TRP26"/>
    <property type="match status" value="1"/>
</dbReference>
<proteinExistence type="inferred from homology"/>
<feature type="domain" description="PITH" evidence="2">
    <location>
        <begin position="1"/>
        <end position="115"/>
    </location>
</feature>
<name>A0A9N9P2T7_9GLOM</name>
<reference evidence="3" key="1">
    <citation type="submission" date="2021-06" db="EMBL/GenBank/DDBJ databases">
        <authorList>
            <person name="Kallberg Y."/>
            <person name="Tangrot J."/>
            <person name="Rosling A."/>
        </authorList>
    </citation>
    <scope>NUCLEOTIDE SEQUENCE</scope>
    <source>
        <strain evidence="3">IN212</strain>
    </source>
</reference>
<dbReference type="PANTHER" id="PTHR12175:SF5">
    <property type="entry name" value="OS03G0795500 PROTEIN"/>
    <property type="match status" value="1"/>
</dbReference>